<dbReference type="AlphaFoldDB" id="A0A8J8TRG4"/>
<evidence type="ECO:0000313" key="2">
    <source>
        <dbReference type="Proteomes" id="UP000766904"/>
    </source>
</evidence>
<gene>
    <name evidence="1" type="ORF">CV102_16340</name>
</gene>
<protein>
    <submittedName>
        <fullName evidence="1">Uncharacterized protein</fullName>
    </submittedName>
</protein>
<keyword evidence="2" id="KW-1185">Reference proteome</keyword>
<evidence type="ECO:0000313" key="1">
    <source>
        <dbReference type="EMBL" id="TYL37537.1"/>
    </source>
</evidence>
<dbReference type="Proteomes" id="UP000766904">
    <property type="component" value="Unassembled WGS sequence"/>
</dbReference>
<name>A0A8J8TRG4_9EURY</name>
<proteinExistence type="predicted"/>
<sequence>MNRPVTTVAATLTVRVPLHASGSLVDGAASVVDRIDAVDSTDAVTVRSISPGLNDTTVDCRVRITLARDDHDEALARRDLEAGVGVLAVDAVDSVEGDPPVVEAETERVRTG</sequence>
<reference evidence="1" key="1">
    <citation type="submission" date="2017-11" db="EMBL/GenBank/DDBJ databases">
        <authorList>
            <person name="Kajale S.C."/>
            <person name="Sharma A."/>
        </authorList>
    </citation>
    <scope>NUCLEOTIDE SEQUENCE</scope>
    <source>
        <strain evidence="1">LS1_42</strain>
    </source>
</reference>
<accession>A0A8J8TRG4</accession>
<comment type="caution">
    <text evidence="1">The sequence shown here is derived from an EMBL/GenBank/DDBJ whole genome shotgun (WGS) entry which is preliminary data.</text>
</comment>
<dbReference type="EMBL" id="PHNJ01000009">
    <property type="protein sequence ID" value="TYL37537.1"/>
    <property type="molecule type" value="Genomic_DNA"/>
</dbReference>
<organism evidence="1 2">
    <name type="scientific">Natronococcus pandeyae</name>
    <dbReference type="NCBI Taxonomy" id="2055836"/>
    <lineage>
        <taxon>Archaea</taxon>
        <taxon>Methanobacteriati</taxon>
        <taxon>Methanobacteriota</taxon>
        <taxon>Stenosarchaea group</taxon>
        <taxon>Halobacteria</taxon>
        <taxon>Halobacteriales</taxon>
        <taxon>Natrialbaceae</taxon>
        <taxon>Natronococcus</taxon>
    </lineage>
</organism>
<dbReference type="OrthoDB" id="157606at2157"/>
<dbReference type="RefSeq" id="WP_148859066.1">
    <property type="nucleotide sequence ID" value="NZ_PHNJ01000009.1"/>
</dbReference>